<evidence type="ECO:0000313" key="2">
    <source>
        <dbReference type="Proteomes" id="UP000198571"/>
    </source>
</evidence>
<keyword evidence="2" id="KW-1185">Reference proteome</keyword>
<evidence type="ECO:0000313" key="1">
    <source>
        <dbReference type="EMBL" id="SER73733.1"/>
    </source>
</evidence>
<dbReference type="EMBL" id="FOGT01000003">
    <property type="protein sequence ID" value="SER73733.1"/>
    <property type="molecule type" value="Genomic_DNA"/>
</dbReference>
<protein>
    <submittedName>
        <fullName evidence="1">EcsC protein family protein</fullName>
    </submittedName>
</protein>
<accession>A0A1H9RNT3</accession>
<proteinExistence type="predicted"/>
<gene>
    <name evidence="1" type="ORF">SAMN05518684_103229</name>
</gene>
<organism evidence="1 2">
    <name type="scientific">Salipaludibacillus aurantiacus</name>
    <dbReference type="NCBI Taxonomy" id="1601833"/>
    <lineage>
        <taxon>Bacteria</taxon>
        <taxon>Bacillati</taxon>
        <taxon>Bacillota</taxon>
        <taxon>Bacilli</taxon>
        <taxon>Bacillales</taxon>
        <taxon>Bacillaceae</taxon>
    </lineage>
</organism>
<dbReference type="PANTHER" id="PTHR41260">
    <property type="entry name" value="PROTEIN ECSC"/>
    <property type="match status" value="1"/>
</dbReference>
<sequence length="243" mass="28448">MSEYMEKVEREMQRWEHKTRREPSMPAKVSKRWQNKINNRLPERFHAVVTESVRQMVQAALVSSDYLSDLNKLEDVPLEERESIFDKRVTTYKRTAAVEGAGTGFGGILLGVADFPLLLTIKMKFLFDAGKIYGFNVDEIEERMFLLHVFQLAFSREEKKKEVFYKITNWEENVRSLKGEAADLRDLDWRSFQLEYRDFIDLPKTLQLIPGFGAIVGATANYHYLDILAYHAKNSYRHRLLKG</sequence>
<dbReference type="AlphaFoldDB" id="A0A1H9RNT3"/>
<dbReference type="PANTHER" id="PTHR41260:SF1">
    <property type="entry name" value="PROTEIN ECSC"/>
    <property type="match status" value="1"/>
</dbReference>
<dbReference type="RefSeq" id="WP_093048125.1">
    <property type="nucleotide sequence ID" value="NZ_FOGT01000003.1"/>
</dbReference>
<dbReference type="STRING" id="1601833.SAMN05518684_103229"/>
<name>A0A1H9RNT3_9BACI</name>
<dbReference type="Pfam" id="PF12787">
    <property type="entry name" value="EcsC"/>
    <property type="match status" value="1"/>
</dbReference>
<reference evidence="2" key="1">
    <citation type="submission" date="2016-10" db="EMBL/GenBank/DDBJ databases">
        <authorList>
            <person name="Varghese N."/>
            <person name="Submissions S."/>
        </authorList>
    </citation>
    <scope>NUCLEOTIDE SEQUENCE [LARGE SCALE GENOMIC DNA]</scope>
    <source>
        <strain evidence="2">S9</strain>
    </source>
</reference>
<dbReference type="Proteomes" id="UP000198571">
    <property type="component" value="Unassembled WGS sequence"/>
</dbReference>
<dbReference type="OrthoDB" id="1705901at2"/>
<dbReference type="InterPro" id="IPR024787">
    <property type="entry name" value="EcsC"/>
</dbReference>